<proteinExistence type="predicted"/>
<reference evidence="1" key="1">
    <citation type="submission" date="2014-11" db="EMBL/GenBank/DDBJ databases">
        <authorList>
            <person name="Amaro Gonzalez C."/>
        </authorList>
    </citation>
    <scope>NUCLEOTIDE SEQUENCE</scope>
</reference>
<reference evidence="1" key="2">
    <citation type="journal article" date="2015" name="Fish Shellfish Immunol.">
        <title>Early steps in the European eel (Anguilla anguilla)-Vibrio vulnificus interaction in the gills: Role of the RtxA13 toxin.</title>
        <authorList>
            <person name="Callol A."/>
            <person name="Pajuelo D."/>
            <person name="Ebbesson L."/>
            <person name="Teles M."/>
            <person name="MacKenzie S."/>
            <person name="Amaro C."/>
        </authorList>
    </citation>
    <scope>NUCLEOTIDE SEQUENCE</scope>
</reference>
<name>A0A0E9R0S2_ANGAN</name>
<organism evidence="1">
    <name type="scientific">Anguilla anguilla</name>
    <name type="common">European freshwater eel</name>
    <name type="synonym">Muraena anguilla</name>
    <dbReference type="NCBI Taxonomy" id="7936"/>
    <lineage>
        <taxon>Eukaryota</taxon>
        <taxon>Metazoa</taxon>
        <taxon>Chordata</taxon>
        <taxon>Craniata</taxon>
        <taxon>Vertebrata</taxon>
        <taxon>Euteleostomi</taxon>
        <taxon>Actinopterygii</taxon>
        <taxon>Neopterygii</taxon>
        <taxon>Teleostei</taxon>
        <taxon>Anguilliformes</taxon>
        <taxon>Anguillidae</taxon>
        <taxon>Anguilla</taxon>
    </lineage>
</organism>
<evidence type="ECO:0000313" key="1">
    <source>
        <dbReference type="EMBL" id="JAH21918.1"/>
    </source>
</evidence>
<sequence length="21" mass="2342">MCQSPSREVEWDLAANGLFTS</sequence>
<dbReference type="AlphaFoldDB" id="A0A0E9R0S2"/>
<protein>
    <submittedName>
        <fullName evidence="1">Uncharacterized protein</fullName>
    </submittedName>
</protein>
<dbReference type="EMBL" id="GBXM01086659">
    <property type="protein sequence ID" value="JAH21918.1"/>
    <property type="molecule type" value="Transcribed_RNA"/>
</dbReference>
<accession>A0A0E9R0S2</accession>